<feature type="transmembrane region" description="Helical" evidence="7">
    <location>
        <begin position="135"/>
        <end position="153"/>
    </location>
</feature>
<evidence type="ECO:0000313" key="10">
    <source>
        <dbReference type="Proteomes" id="UP000612893"/>
    </source>
</evidence>
<dbReference type="Proteomes" id="UP000612893">
    <property type="component" value="Unassembled WGS sequence"/>
</dbReference>
<feature type="transmembrane region" description="Helical" evidence="7">
    <location>
        <begin position="193"/>
        <end position="217"/>
    </location>
</feature>
<proteinExistence type="inferred from homology"/>
<comment type="similarity">
    <text evidence="7">Belongs to the binding-protein-dependent transport system permease family.</text>
</comment>
<evidence type="ECO:0000256" key="2">
    <source>
        <dbReference type="ARBA" id="ARBA00022448"/>
    </source>
</evidence>
<dbReference type="SUPFAM" id="SSF161098">
    <property type="entry name" value="MetI-like"/>
    <property type="match status" value="1"/>
</dbReference>
<feature type="transmembrane region" description="Helical" evidence="7">
    <location>
        <begin position="238"/>
        <end position="259"/>
    </location>
</feature>
<dbReference type="EMBL" id="JAEKNR010000168">
    <property type="protein sequence ID" value="MBJ7599688.1"/>
    <property type="molecule type" value="Genomic_DNA"/>
</dbReference>
<dbReference type="CDD" id="cd06261">
    <property type="entry name" value="TM_PBP2"/>
    <property type="match status" value="1"/>
</dbReference>
<keyword evidence="4 7" id="KW-0812">Transmembrane</keyword>
<dbReference type="InterPro" id="IPR000515">
    <property type="entry name" value="MetI-like"/>
</dbReference>
<keyword evidence="6 7" id="KW-0472">Membrane</keyword>
<dbReference type="Gene3D" id="1.10.3720.10">
    <property type="entry name" value="MetI-like"/>
    <property type="match status" value="1"/>
</dbReference>
<accession>A0A934NA55</accession>
<keyword evidence="5 7" id="KW-1133">Transmembrane helix</keyword>
<gene>
    <name evidence="9" type="ORF">JF922_16620</name>
</gene>
<evidence type="ECO:0000259" key="8">
    <source>
        <dbReference type="PROSITE" id="PS50928"/>
    </source>
</evidence>
<comment type="caution">
    <text evidence="9">The sequence shown here is derived from an EMBL/GenBank/DDBJ whole genome shotgun (WGS) entry which is preliminary data.</text>
</comment>
<organism evidence="9 10">
    <name type="scientific">Candidatus Nephthysia bennettiae</name>
    <dbReference type="NCBI Taxonomy" id="3127016"/>
    <lineage>
        <taxon>Bacteria</taxon>
        <taxon>Bacillati</taxon>
        <taxon>Candidatus Dormiibacterota</taxon>
        <taxon>Candidatus Dormibacteria</taxon>
        <taxon>Candidatus Dormibacterales</taxon>
        <taxon>Candidatus Dormibacteraceae</taxon>
        <taxon>Candidatus Nephthysia</taxon>
    </lineage>
</organism>
<dbReference type="PROSITE" id="PS50928">
    <property type="entry name" value="ABC_TM1"/>
    <property type="match status" value="1"/>
</dbReference>
<dbReference type="PANTHER" id="PTHR43386">
    <property type="entry name" value="OLIGOPEPTIDE TRANSPORT SYSTEM PERMEASE PROTEIN APPC"/>
    <property type="match status" value="1"/>
</dbReference>
<comment type="subcellular location">
    <subcellularLocation>
        <location evidence="1 7">Cell membrane</location>
        <topology evidence="1 7">Multi-pass membrane protein</topology>
    </subcellularLocation>
</comment>
<evidence type="ECO:0000256" key="6">
    <source>
        <dbReference type="ARBA" id="ARBA00023136"/>
    </source>
</evidence>
<dbReference type="InterPro" id="IPR050366">
    <property type="entry name" value="BP-dependent_transpt_permease"/>
</dbReference>
<evidence type="ECO:0000256" key="4">
    <source>
        <dbReference type="ARBA" id="ARBA00022692"/>
    </source>
</evidence>
<dbReference type="PANTHER" id="PTHR43386:SF25">
    <property type="entry name" value="PEPTIDE ABC TRANSPORTER PERMEASE PROTEIN"/>
    <property type="match status" value="1"/>
</dbReference>
<feature type="domain" description="ABC transmembrane type-1" evidence="8">
    <location>
        <begin position="71"/>
        <end position="260"/>
    </location>
</feature>
<evidence type="ECO:0000256" key="7">
    <source>
        <dbReference type="RuleBase" id="RU363032"/>
    </source>
</evidence>
<name>A0A934NA55_9BACT</name>
<feature type="transmembrane region" description="Helical" evidence="7">
    <location>
        <begin position="110"/>
        <end position="129"/>
    </location>
</feature>
<dbReference type="GO" id="GO:0005886">
    <property type="term" value="C:plasma membrane"/>
    <property type="evidence" value="ECO:0007669"/>
    <property type="project" value="UniProtKB-SubCell"/>
</dbReference>
<evidence type="ECO:0000256" key="5">
    <source>
        <dbReference type="ARBA" id="ARBA00022989"/>
    </source>
</evidence>
<sequence length="280" mass="29304">MSRRRLPPSLLAGAVLVGLVVAAAAVSLVWTPHDPAHVVVPDRFLPPGHPGYPLGTDALGRDELSLLMAGARNTLLVGIVTVVIAMVLGVPAGGLAALRRGPLEEVAMRSSDLLLAFPALLLALLFAAVFRPSTLTAMAAIGIAFVPIFARVVRGAGLQVMEQDYITAARTFGSGGVWIFWRHLLPNVSSVVVVQAALAFAIAILAEAALSYLGLGTPPPTPSWGRMLSDSQSYLDQAPLLALWPGLSIAVAVLGFNLLGDGLRDLLDPRVVERLPQAQG</sequence>
<keyword evidence="2 7" id="KW-0813">Transport</keyword>
<reference evidence="9" key="1">
    <citation type="submission" date="2020-10" db="EMBL/GenBank/DDBJ databases">
        <title>Ca. Dormibacterota MAGs.</title>
        <authorList>
            <person name="Montgomery K."/>
        </authorList>
    </citation>
    <scope>NUCLEOTIDE SEQUENCE [LARGE SCALE GENOMIC DNA]</scope>
    <source>
        <strain evidence="9">SC8812_S17_10</strain>
    </source>
</reference>
<dbReference type="InterPro" id="IPR035906">
    <property type="entry name" value="MetI-like_sf"/>
</dbReference>
<evidence type="ECO:0000256" key="3">
    <source>
        <dbReference type="ARBA" id="ARBA00022475"/>
    </source>
</evidence>
<dbReference type="AlphaFoldDB" id="A0A934NA55"/>
<dbReference type="Pfam" id="PF00528">
    <property type="entry name" value="BPD_transp_1"/>
    <property type="match status" value="1"/>
</dbReference>
<evidence type="ECO:0000256" key="1">
    <source>
        <dbReference type="ARBA" id="ARBA00004651"/>
    </source>
</evidence>
<protein>
    <submittedName>
        <fullName evidence="9">ABC transporter permease</fullName>
    </submittedName>
</protein>
<evidence type="ECO:0000313" key="9">
    <source>
        <dbReference type="EMBL" id="MBJ7599688.1"/>
    </source>
</evidence>
<keyword evidence="3" id="KW-1003">Cell membrane</keyword>
<keyword evidence="10" id="KW-1185">Reference proteome</keyword>
<dbReference type="RefSeq" id="WP_338203273.1">
    <property type="nucleotide sequence ID" value="NZ_JAEKNR010000168.1"/>
</dbReference>
<feature type="transmembrane region" description="Helical" evidence="7">
    <location>
        <begin position="75"/>
        <end position="98"/>
    </location>
</feature>